<organism evidence="1 2">
    <name type="scientific">Goodfellowiella coeruleoviolacea</name>
    <dbReference type="NCBI Taxonomy" id="334858"/>
    <lineage>
        <taxon>Bacteria</taxon>
        <taxon>Bacillati</taxon>
        <taxon>Actinomycetota</taxon>
        <taxon>Actinomycetes</taxon>
        <taxon>Pseudonocardiales</taxon>
        <taxon>Pseudonocardiaceae</taxon>
        <taxon>Goodfellowiella</taxon>
    </lineage>
</organism>
<protein>
    <submittedName>
        <fullName evidence="1">Uncharacterized protein</fullName>
    </submittedName>
</protein>
<gene>
    <name evidence="1" type="ORF">LX83_006932</name>
</gene>
<dbReference type="Proteomes" id="UP001206128">
    <property type="component" value="Unassembled WGS sequence"/>
</dbReference>
<dbReference type="EMBL" id="JAMTCK010000023">
    <property type="protein sequence ID" value="MCP2170044.1"/>
    <property type="molecule type" value="Genomic_DNA"/>
</dbReference>
<name>A0AAE3KL65_9PSEU</name>
<evidence type="ECO:0000313" key="1">
    <source>
        <dbReference type="EMBL" id="MCP2170044.1"/>
    </source>
</evidence>
<evidence type="ECO:0000313" key="2">
    <source>
        <dbReference type="Proteomes" id="UP001206128"/>
    </source>
</evidence>
<reference evidence="1" key="1">
    <citation type="submission" date="2022-06" db="EMBL/GenBank/DDBJ databases">
        <title>Genomic Encyclopedia of Archaeal and Bacterial Type Strains, Phase II (KMG-II): from individual species to whole genera.</title>
        <authorList>
            <person name="Goeker M."/>
        </authorList>
    </citation>
    <scope>NUCLEOTIDE SEQUENCE</scope>
    <source>
        <strain evidence="1">DSM 43935</strain>
    </source>
</reference>
<dbReference type="AlphaFoldDB" id="A0AAE3KL65"/>
<proteinExistence type="predicted"/>
<comment type="caution">
    <text evidence="1">The sequence shown here is derived from an EMBL/GenBank/DDBJ whole genome shotgun (WGS) entry which is preliminary data.</text>
</comment>
<accession>A0AAE3KL65</accession>
<keyword evidence="2" id="KW-1185">Reference proteome</keyword>
<sequence length="376" mass="40639">MLESGSIRLRQALADTLLVQAKIDKQRLVDAIECSNRSGGGLVLTGDNTRDVAEDLLNRQGYARPVLLDRARYAGKNRKVAGEAFDDGWIAFQRRLPLAAVMPDTGYVGEGDEAGLINLLRRARDLAGKISEDVVVPLALHVSWLAANRGLPALIEHVRSAGVPVAVAMEHTGDPLSVRYALDGLVTLLSSSVPVIVLRCDVSALGALCYGALAAAVGTTSALRHLYPVGTGFANRPQPAAVVLGCLAYLSLNKIDQAVQADPDNQLWCCECPYCRGRALNWLGSAPRPETMAYLHSLETLYQVRNDILGPGAGPVQRRRSWYSQCDSALFQHVSICGTVFGWKAPKALENWRDLLRERGYASSGPVRSPSASRRS</sequence>